<feature type="signal peptide" evidence="1">
    <location>
        <begin position="1"/>
        <end position="31"/>
    </location>
</feature>
<gene>
    <name evidence="2" type="ORF">BE17_38265</name>
</gene>
<protein>
    <recommendedName>
        <fullName evidence="4">Secreted protein</fullName>
    </recommendedName>
</protein>
<feature type="chain" id="PRO_5007568227" description="Secreted protein" evidence="1">
    <location>
        <begin position="32"/>
        <end position="203"/>
    </location>
</feature>
<dbReference type="Proteomes" id="UP000075635">
    <property type="component" value="Unassembled WGS sequence"/>
</dbReference>
<organism evidence="2 3">
    <name type="scientific">Sorangium cellulosum</name>
    <name type="common">Polyangium cellulosum</name>
    <dbReference type="NCBI Taxonomy" id="56"/>
    <lineage>
        <taxon>Bacteria</taxon>
        <taxon>Pseudomonadati</taxon>
        <taxon>Myxococcota</taxon>
        <taxon>Polyangia</taxon>
        <taxon>Polyangiales</taxon>
        <taxon>Polyangiaceae</taxon>
        <taxon>Sorangium</taxon>
    </lineage>
</organism>
<evidence type="ECO:0000313" key="2">
    <source>
        <dbReference type="EMBL" id="KYF81705.1"/>
    </source>
</evidence>
<accession>A0A150RN53</accession>
<proteinExistence type="predicted"/>
<evidence type="ECO:0000313" key="3">
    <source>
        <dbReference type="Proteomes" id="UP000075635"/>
    </source>
</evidence>
<evidence type="ECO:0008006" key="4">
    <source>
        <dbReference type="Google" id="ProtNLM"/>
    </source>
</evidence>
<reference evidence="2 3" key="1">
    <citation type="submission" date="2014-02" db="EMBL/GenBank/DDBJ databases">
        <title>The small core and large imbalanced accessory genome model reveals a collaborative survival strategy of Sorangium cellulosum strains in nature.</title>
        <authorList>
            <person name="Han K."/>
            <person name="Peng R."/>
            <person name="Blom J."/>
            <person name="Li Y.-Z."/>
        </authorList>
    </citation>
    <scope>NUCLEOTIDE SEQUENCE [LARGE SCALE GENOMIC DNA]</scope>
    <source>
        <strain evidence="2 3">So0011-07</strain>
    </source>
</reference>
<keyword evidence="1" id="KW-0732">Signal</keyword>
<comment type="caution">
    <text evidence="2">The sequence shown here is derived from an EMBL/GenBank/DDBJ whole genome shotgun (WGS) entry which is preliminary data.</text>
</comment>
<dbReference type="AlphaFoldDB" id="A0A150RN53"/>
<dbReference type="EMBL" id="JEMB01002361">
    <property type="protein sequence ID" value="KYF81705.1"/>
    <property type="molecule type" value="Genomic_DNA"/>
</dbReference>
<name>A0A150RN53_SORCE</name>
<feature type="non-terminal residue" evidence="2">
    <location>
        <position position="203"/>
    </location>
</feature>
<sequence>MSMSSCSRALPPALAALGVAALLSLPREAHADEKVAVSGGLSMSLSFGQKVAFGLGVDLRATALFESSSGSPASKGLGPFAQATLLNFEAGRFAIGVHGGSEIVRDYDDVVCTVDGELGWTYRSRYSDELPGQHGLHVGVVSTLFSPVGLDLFARTAIPLSSEPFVPEGTLGMGLRFLPPFGEQTRAIDGRPLRTAEGVVLPP</sequence>
<evidence type="ECO:0000256" key="1">
    <source>
        <dbReference type="SAM" id="SignalP"/>
    </source>
</evidence>